<dbReference type="InterPro" id="IPR004358">
    <property type="entry name" value="Sig_transdc_His_kin-like_C"/>
</dbReference>
<keyword evidence="3" id="KW-0597">Phosphoprotein</keyword>
<dbReference type="AlphaFoldDB" id="A0A250IM00"/>
<dbReference type="RefSeq" id="WP_095980470.1">
    <property type="nucleotide sequence ID" value="NZ_CP022163.1"/>
</dbReference>
<comment type="catalytic activity">
    <reaction evidence="1">
        <text>ATP + protein L-histidine = ADP + protein N-phospho-L-histidine.</text>
        <dbReference type="EC" id="2.7.13.3"/>
    </reaction>
</comment>
<dbReference type="Gene3D" id="3.30.565.10">
    <property type="entry name" value="Histidine kinase-like ATPase, C-terminal domain"/>
    <property type="match status" value="1"/>
</dbReference>
<feature type="compositionally biased region" description="Polar residues" evidence="7">
    <location>
        <begin position="216"/>
        <end position="226"/>
    </location>
</feature>
<name>A0A250IM00_9BACT</name>
<keyword evidence="8" id="KW-0812">Transmembrane</keyword>
<dbReference type="SUPFAM" id="SSF47384">
    <property type="entry name" value="Homodimeric domain of signal transducing histidine kinase"/>
    <property type="match status" value="1"/>
</dbReference>
<dbReference type="InterPro" id="IPR005467">
    <property type="entry name" value="His_kinase_dom"/>
</dbReference>
<dbReference type="InterPro" id="IPR036097">
    <property type="entry name" value="HisK_dim/P_sf"/>
</dbReference>
<evidence type="ECO:0000259" key="9">
    <source>
        <dbReference type="PROSITE" id="PS50109"/>
    </source>
</evidence>
<dbReference type="GO" id="GO:0000155">
    <property type="term" value="F:phosphorelay sensor kinase activity"/>
    <property type="evidence" value="ECO:0007669"/>
    <property type="project" value="InterPro"/>
</dbReference>
<dbReference type="Pfam" id="PF00512">
    <property type="entry name" value="HisKA"/>
    <property type="match status" value="1"/>
</dbReference>
<keyword evidence="11" id="KW-1185">Reference proteome</keyword>
<reference evidence="10 11" key="1">
    <citation type="submission" date="2017-06" db="EMBL/GenBank/DDBJ databases">
        <authorList>
            <person name="Kim H.J."/>
            <person name="Triplett B.A."/>
        </authorList>
    </citation>
    <scope>NUCLEOTIDE SEQUENCE [LARGE SCALE GENOMIC DNA]</scope>
    <source>
        <strain evidence="10 11">DSM 14713</strain>
    </source>
</reference>
<dbReference type="CDD" id="cd00082">
    <property type="entry name" value="HisKA"/>
    <property type="match status" value="1"/>
</dbReference>
<dbReference type="InterPro" id="IPR036890">
    <property type="entry name" value="HATPase_C_sf"/>
</dbReference>
<evidence type="ECO:0000256" key="6">
    <source>
        <dbReference type="ARBA" id="ARBA00023012"/>
    </source>
</evidence>
<keyword evidence="8" id="KW-1133">Transmembrane helix</keyword>
<dbReference type="SUPFAM" id="SSF55874">
    <property type="entry name" value="ATPase domain of HSP90 chaperone/DNA topoisomerase II/histidine kinase"/>
    <property type="match status" value="1"/>
</dbReference>
<sequence>MIRSWRIWIAVSACLCLALAGVVALSAFALRLDRADRQARESAAREENARLALWRLDSDLLPLVARESAVAPEAYRPVSAARGVLDSKLRPMPEGEALLASPLLAPLPEHVLLHFQVAPDGTVSSPQVVEPGLRESVGATLPASEQAALEARLGKLRGLLGGTDLRRALSEPPPRVRRHEPKVRYESTLAEISQVAKNVSEFSARSRSASQALRGVSSSNSNSYEDNLQRAPVRRQREDETAMKALWVGDTLLLGRRVWLDGREYIQGCWLDWPALRTWLVGQIVDLLPSAMLEPVAGRPTHGDGRMLAALPVRLVLGQVPEGGYGAASISSLPVVLTVAWSGVLLAGAAVVALLVGVVALSERRGAFVSAVTHELRTPLTTFRMYTEMLAAGMVPDEARRQEYFDILHREAERLSHLVENVLAYARIERGRAPARLEPVDVRSMVGRMEERLAQRAAQADMELCVDVPAGVAVLTDPSAVEQVLFNLVDNASKYAAPAVDRRIHVEVERRRGRVGLAVRDHGPGVDAVTARRLFEPFSKSVQTAAKTAPGVGLGLALCRRLARSMKADLRHERVAEGGARFVLWLPPRAKSTLRGF</sequence>
<dbReference type="SMART" id="SM00387">
    <property type="entry name" value="HATPase_c"/>
    <property type="match status" value="1"/>
</dbReference>
<keyword evidence="5 10" id="KW-0418">Kinase</keyword>
<feature type="region of interest" description="Disordered" evidence="7">
    <location>
        <begin position="212"/>
        <end position="235"/>
    </location>
</feature>
<evidence type="ECO:0000313" key="11">
    <source>
        <dbReference type="Proteomes" id="UP000217289"/>
    </source>
</evidence>
<dbReference type="PANTHER" id="PTHR43711">
    <property type="entry name" value="TWO-COMPONENT HISTIDINE KINASE"/>
    <property type="match status" value="1"/>
</dbReference>
<dbReference type="EC" id="2.7.13.3" evidence="2"/>
<dbReference type="FunFam" id="1.10.287.130:FF:000001">
    <property type="entry name" value="Two-component sensor histidine kinase"/>
    <property type="match status" value="1"/>
</dbReference>
<dbReference type="PANTHER" id="PTHR43711:SF1">
    <property type="entry name" value="HISTIDINE KINASE 1"/>
    <property type="match status" value="1"/>
</dbReference>
<feature type="transmembrane region" description="Helical" evidence="8">
    <location>
        <begin position="339"/>
        <end position="361"/>
    </location>
</feature>
<evidence type="ECO:0000256" key="1">
    <source>
        <dbReference type="ARBA" id="ARBA00000085"/>
    </source>
</evidence>
<protein>
    <recommendedName>
        <fullName evidence="2">histidine kinase</fullName>
        <ecNumber evidence="2">2.7.13.3</ecNumber>
    </recommendedName>
</protein>
<dbReference type="Proteomes" id="UP000217289">
    <property type="component" value="Chromosome"/>
</dbReference>
<dbReference type="EMBL" id="CP022163">
    <property type="protein sequence ID" value="ATB32260.1"/>
    <property type="molecule type" value="Genomic_DNA"/>
</dbReference>
<evidence type="ECO:0000256" key="3">
    <source>
        <dbReference type="ARBA" id="ARBA00022553"/>
    </source>
</evidence>
<dbReference type="InterPro" id="IPR050736">
    <property type="entry name" value="Sensor_HK_Regulatory"/>
</dbReference>
<dbReference type="SMART" id="SM00388">
    <property type="entry name" value="HisKA"/>
    <property type="match status" value="1"/>
</dbReference>
<dbReference type="Gene3D" id="1.10.287.130">
    <property type="match status" value="1"/>
</dbReference>
<dbReference type="InterPro" id="IPR003661">
    <property type="entry name" value="HisK_dim/P_dom"/>
</dbReference>
<dbReference type="OrthoDB" id="9813151at2"/>
<accession>A0A250IM00</accession>
<evidence type="ECO:0000256" key="8">
    <source>
        <dbReference type="SAM" id="Phobius"/>
    </source>
</evidence>
<keyword evidence="4" id="KW-0808">Transferase</keyword>
<evidence type="ECO:0000256" key="2">
    <source>
        <dbReference type="ARBA" id="ARBA00012438"/>
    </source>
</evidence>
<keyword evidence="6" id="KW-0902">Two-component regulatory system</keyword>
<dbReference type="PRINTS" id="PR00344">
    <property type="entry name" value="BCTRLSENSOR"/>
</dbReference>
<evidence type="ECO:0000256" key="5">
    <source>
        <dbReference type="ARBA" id="ARBA00022777"/>
    </source>
</evidence>
<gene>
    <name evidence="10" type="ORF">MEBOL_005737</name>
</gene>
<evidence type="ECO:0000256" key="4">
    <source>
        <dbReference type="ARBA" id="ARBA00022679"/>
    </source>
</evidence>
<dbReference type="InterPro" id="IPR003594">
    <property type="entry name" value="HATPase_dom"/>
</dbReference>
<evidence type="ECO:0000256" key="7">
    <source>
        <dbReference type="SAM" id="MobiDB-lite"/>
    </source>
</evidence>
<feature type="domain" description="Histidine kinase" evidence="9">
    <location>
        <begin position="371"/>
        <end position="590"/>
    </location>
</feature>
<dbReference type="KEGG" id="mbd:MEBOL_005737"/>
<evidence type="ECO:0000313" key="10">
    <source>
        <dbReference type="EMBL" id="ATB32260.1"/>
    </source>
</evidence>
<organism evidence="10 11">
    <name type="scientific">Melittangium boletus DSM 14713</name>
    <dbReference type="NCBI Taxonomy" id="1294270"/>
    <lineage>
        <taxon>Bacteria</taxon>
        <taxon>Pseudomonadati</taxon>
        <taxon>Myxococcota</taxon>
        <taxon>Myxococcia</taxon>
        <taxon>Myxococcales</taxon>
        <taxon>Cystobacterineae</taxon>
        <taxon>Archangiaceae</taxon>
        <taxon>Melittangium</taxon>
    </lineage>
</organism>
<dbReference type="Pfam" id="PF02518">
    <property type="entry name" value="HATPase_c"/>
    <property type="match status" value="1"/>
</dbReference>
<keyword evidence="8" id="KW-0472">Membrane</keyword>
<dbReference type="PROSITE" id="PS50109">
    <property type="entry name" value="HIS_KIN"/>
    <property type="match status" value="1"/>
</dbReference>
<proteinExistence type="predicted"/>